<dbReference type="GO" id="GO:0000976">
    <property type="term" value="F:transcription cis-regulatory region binding"/>
    <property type="evidence" value="ECO:0007669"/>
    <property type="project" value="TreeGrafter"/>
</dbReference>
<protein>
    <recommendedName>
        <fullName evidence="5">Zn(2)-C6 fungal-type domain-containing protein</fullName>
    </recommendedName>
</protein>
<dbReference type="InterPro" id="IPR001138">
    <property type="entry name" value="Zn2Cys6_DnaBD"/>
</dbReference>
<dbReference type="GO" id="GO:0000981">
    <property type="term" value="F:DNA-binding transcription factor activity, RNA polymerase II-specific"/>
    <property type="evidence" value="ECO:0007669"/>
    <property type="project" value="InterPro"/>
</dbReference>
<proteinExistence type="predicted"/>
<evidence type="ECO:0000313" key="3">
    <source>
        <dbReference type="EMBL" id="THY24231.1"/>
    </source>
</evidence>
<dbReference type="AlphaFoldDB" id="A0A4S9L575"/>
<evidence type="ECO:0000256" key="1">
    <source>
        <dbReference type="ARBA" id="ARBA00023242"/>
    </source>
</evidence>
<dbReference type="PANTHER" id="PTHR37534:SF4">
    <property type="entry name" value="ZN(II)2CYS6 TRANSCRIPTION FACTOR (EUROFUNG)"/>
    <property type="match status" value="1"/>
</dbReference>
<comment type="caution">
    <text evidence="3">The sequence shown here is derived from an EMBL/GenBank/DDBJ whole genome shotgun (WGS) entry which is preliminary data.</text>
</comment>
<evidence type="ECO:0008006" key="5">
    <source>
        <dbReference type="Google" id="ProtNLM"/>
    </source>
</evidence>
<dbReference type="GO" id="GO:0008270">
    <property type="term" value="F:zinc ion binding"/>
    <property type="evidence" value="ECO:0007669"/>
    <property type="project" value="InterPro"/>
</dbReference>
<evidence type="ECO:0000313" key="4">
    <source>
        <dbReference type="Proteomes" id="UP000306584"/>
    </source>
</evidence>
<dbReference type="Proteomes" id="UP000306584">
    <property type="component" value="Unassembled WGS sequence"/>
</dbReference>
<organism evidence="3 4">
    <name type="scientific">Aureobasidium pullulans</name>
    <name type="common">Black yeast</name>
    <name type="synonym">Pullularia pullulans</name>
    <dbReference type="NCBI Taxonomy" id="5580"/>
    <lineage>
        <taxon>Eukaryota</taxon>
        <taxon>Fungi</taxon>
        <taxon>Dikarya</taxon>
        <taxon>Ascomycota</taxon>
        <taxon>Pezizomycotina</taxon>
        <taxon>Dothideomycetes</taxon>
        <taxon>Dothideomycetidae</taxon>
        <taxon>Dothideales</taxon>
        <taxon>Saccotheciaceae</taxon>
        <taxon>Aureobasidium</taxon>
    </lineage>
</organism>
<gene>
    <name evidence="3" type="ORF">D6D01_05537</name>
</gene>
<feature type="region of interest" description="Disordered" evidence="2">
    <location>
        <begin position="540"/>
        <end position="561"/>
    </location>
</feature>
<keyword evidence="1" id="KW-0539">Nucleus</keyword>
<accession>A0A4S9L575</accession>
<dbReference type="GO" id="GO:0005634">
    <property type="term" value="C:nucleus"/>
    <property type="evidence" value="ECO:0007669"/>
    <property type="project" value="TreeGrafter"/>
</dbReference>
<dbReference type="EMBL" id="QZBD01000211">
    <property type="protein sequence ID" value="THY24231.1"/>
    <property type="molecule type" value="Genomic_DNA"/>
</dbReference>
<dbReference type="PANTHER" id="PTHR37534">
    <property type="entry name" value="TRANSCRIPTIONAL ACTIVATOR PROTEIN UGA3"/>
    <property type="match status" value="1"/>
</dbReference>
<name>A0A4S9L575_AURPU</name>
<dbReference type="GO" id="GO:0045944">
    <property type="term" value="P:positive regulation of transcription by RNA polymerase II"/>
    <property type="evidence" value="ECO:0007669"/>
    <property type="project" value="TreeGrafter"/>
</dbReference>
<reference evidence="3 4" key="1">
    <citation type="submission" date="2018-10" db="EMBL/GenBank/DDBJ databases">
        <title>Fifty Aureobasidium pullulans genomes reveal a recombining polyextremotolerant generalist.</title>
        <authorList>
            <person name="Gostincar C."/>
            <person name="Turk M."/>
            <person name="Zajc J."/>
            <person name="Gunde-Cimerman N."/>
        </authorList>
    </citation>
    <scope>NUCLEOTIDE SEQUENCE [LARGE SCALE GENOMIC DNA]</scope>
    <source>
        <strain evidence="3 4">EXF-6604</strain>
    </source>
</reference>
<dbReference type="CDD" id="cd00067">
    <property type="entry name" value="GAL4"/>
    <property type="match status" value="1"/>
</dbReference>
<evidence type="ECO:0000256" key="2">
    <source>
        <dbReference type="SAM" id="MobiDB-lite"/>
    </source>
</evidence>
<sequence>MPSRDPGRLRQLRCPCRQHLLRAKLGDERKPSCRNCSTRSVTCTYGDWTFVSDGPETYRADDDATQLEVDSNFHAVAAPPLVATSQLMNDMINYQETGGVNSSVSHIEKPSTPQSIASTTATVTVATQNATDIDPNTAWTSENLAGDMTYAGIMPLGAIDDRSWQQRSMNRRSSLLRFRYQVVPWIESNNCKSMFGPAIMSLARDSKIISDCISTCTRLRDDTLDLEHIMSDGLTVPSKLLERLAHEDTFTASVGYSLLAISSVFDTPPSEWATIASTREARLAMSALLSGEFELTLEPLKSLLRLQLKVDLAASIATNKAPSANLVIPLVEVLISDVDDPPSSYDGCLCCLALCLRLVHFELIPMLSGFHEPFLQPVGRHASKWDRWFELWSRCMAWFQDRPPKMRPVLEGSDEDASDKQPFPIDVFTSATALQASLVMHISAAILLSHKPCLTNATSTFLRLGSRSWHIQKVARMLLGNHLNEQWDPIVIAALLSVAKEMSHPSQQEALLSCFNEISSKTRIPIEKDIADLRTRWQSIQQDDPPNLSPAFGEELQSSNQ</sequence>